<organism evidence="1 2">
    <name type="scientific">Liparis tanakae</name>
    <name type="common">Tanaka's snailfish</name>
    <dbReference type="NCBI Taxonomy" id="230148"/>
    <lineage>
        <taxon>Eukaryota</taxon>
        <taxon>Metazoa</taxon>
        <taxon>Chordata</taxon>
        <taxon>Craniata</taxon>
        <taxon>Vertebrata</taxon>
        <taxon>Euteleostomi</taxon>
        <taxon>Actinopterygii</taxon>
        <taxon>Neopterygii</taxon>
        <taxon>Teleostei</taxon>
        <taxon>Neoteleostei</taxon>
        <taxon>Acanthomorphata</taxon>
        <taxon>Eupercaria</taxon>
        <taxon>Perciformes</taxon>
        <taxon>Cottioidei</taxon>
        <taxon>Cottales</taxon>
        <taxon>Liparidae</taxon>
        <taxon>Liparis</taxon>
    </lineage>
</organism>
<name>A0A4Z2HJ59_9TELE</name>
<accession>A0A4Z2HJ59</accession>
<gene>
    <name evidence="1" type="ORF">EYF80_024890</name>
</gene>
<evidence type="ECO:0000313" key="1">
    <source>
        <dbReference type="EMBL" id="TNN64892.1"/>
    </source>
</evidence>
<dbReference type="AlphaFoldDB" id="A0A4Z2HJ59"/>
<proteinExistence type="predicted"/>
<keyword evidence="2" id="KW-1185">Reference proteome</keyword>
<sequence>MVLENLKLALTREHMPVLYQSIVYILRGKRFGVPFLTQHMCNWKYEEVCDRTTAPLLTLYPNSSSAALFSEQRRLLTDCQSASADFPTSSLKREHYLRPQLEDFTDYLQFFVLIREDKLKGITSRDDKLGLGGRMRGDR</sequence>
<dbReference type="Proteomes" id="UP000314294">
    <property type="component" value="Unassembled WGS sequence"/>
</dbReference>
<evidence type="ECO:0000313" key="2">
    <source>
        <dbReference type="Proteomes" id="UP000314294"/>
    </source>
</evidence>
<dbReference type="EMBL" id="SRLO01000244">
    <property type="protein sequence ID" value="TNN64892.1"/>
    <property type="molecule type" value="Genomic_DNA"/>
</dbReference>
<protein>
    <submittedName>
        <fullName evidence="1">Uncharacterized protein</fullName>
    </submittedName>
</protein>
<reference evidence="1 2" key="1">
    <citation type="submission" date="2019-03" db="EMBL/GenBank/DDBJ databases">
        <title>First draft genome of Liparis tanakae, snailfish: a comprehensive survey of snailfish specific genes.</title>
        <authorList>
            <person name="Kim W."/>
            <person name="Song I."/>
            <person name="Jeong J.-H."/>
            <person name="Kim D."/>
            <person name="Kim S."/>
            <person name="Ryu S."/>
            <person name="Song J.Y."/>
            <person name="Lee S.K."/>
        </authorList>
    </citation>
    <scope>NUCLEOTIDE SEQUENCE [LARGE SCALE GENOMIC DNA]</scope>
    <source>
        <tissue evidence="1">Muscle</tissue>
    </source>
</reference>
<comment type="caution">
    <text evidence="1">The sequence shown here is derived from an EMBL/GenBank/DDBJ whole genome shotgun (WGS) entry which is preliminary data.</text>
</comment>